<dbReference type="InterPro" id="IPR029033">
    <property type="entry name" value="His_PPase_superfam"/>
</dbReference>
<dbReference type="AlphaFoldDB" id="A0A8S9ZNZ8"/>
<evidence type="ECO:0000256" key="4">
    <source>
        <dbReference type="ARBA" id="ARBA00022729"/>
    </source>
</evidence>
<dbReference type="PANTHER" id="PTHR11567">
    <property type="entry name" value="ACID PHOSPHATASE-RELATED"/>
    <property type="match status" value="1"/>
</dbReference>
<evidence type="ECO:0000256" key="1">
    <source>
        <dbReference type="ARBA" id="ARBA00000032"/>
    </source>
</evidence>
<dbReference type="SUPFAM" id="SSF53254">
    <property type="entry name" value="Phosphoglycerate mutase-like"/>
    <property type="match status" value="1"/>
</dbReference>
<name>A0A8S9ZNZ8_9BILA</name>
<evidence type="ECO:0000256" key="5">
    <source>
        <dbReference type="ARBA" id="ARBA00022801"/>
    </source>
</evidence>
<evidence type="ECO:0000313" key="9">
    <source>
        <dbReference type="EMBL" id="KAF7634868.1"/>
    </source>
</evidence>
<proteinExistence type="inferred from homology"/>
<dbReference type="Proteomes" id="UP000605970">
    <property type="component" value="Unassembled WGS sequence"/>
</dbReference>
<keyword evidence="5" id="KW-0378">Hydrolase</keyword>
<dbReference type="InterPro" id="IPR050645">
    <property type="entry name" value="Histidine_acid_phosphatase"/>
</dbReference>
<dbReference type="OrthoDB" id="258392at2759"/>
<feature type="compositionally biased region" description="Polar residues" evidence="8">
    <location>
        <begin position="1"/>
        <end position="20"/>
    </location>
</feature>
<evidence type="ECO:0000256" key="8">
    <source>
        <dbReference type="SAM" id="MobiDB-lite"/>
    </source>
</evidence>
<evidence type="ECO:0000256" key="2">
    <source>
        <dbReference type="ARBA" id="ARBA00005375"/>
    </source>
</evidence>
<evidence type="ECO:0000256" key="7">
    <source>
        <dbReference type="ARBA" id="ARBA00023180"/>
    </source>
</evidence>
<dbReference type="EC" id="3.1.3.2" evidence="3"/>
<comment type="caution">
    <text evidence="9">The sequence shown here is derived from an EMBL/GenBank/DDBJ whole genome shotgun (WGS) entry which is preliminary data.</text>
</comment>
<sequence length="155" mass="18201">MKKTNRINNRYGSDPFSNDNTKQEDGECEWFEGLKYFAHSAHDMTLSSLFSTFQFDHTDFDRDGLPGYASCILIELWYDTVEGYYVKVLYRRDNINKLIDLTPHILGCNDKCKLERFKQRSLIFKPQPDQETLCKSPLTNYKTSWNDLWNSSANS</sequence>
<keyword evidence="7" id="KW-0325">Glycoprotein</keyword>
<keyword evidence="4" id="KW-0732">Signal</keyword>
<comment type="similarity">
    <text evidence="2">Belongs to the histidine acid phosphatase family.</text>
</comment>
<organism evidence="9 10">
    <name type="scientific">Meloidogyne graminicola</name>
    <dbReference type="NCBI Taxonomy" id="189291"/>
    <lineage>
        <taxon>Eukaryota</taxon>
        <taxon>Metazoa</taxon>
        <taxon>Ecdysozoa</taxon>
        <taxon>Nematoda</taxon>
        <taxon>Chromadorea</taxon>
        <taxon>Rhabditida</taxon>
        <taxon>Tylenchina</taxon>
        <taxon>Tylenchomorpha</taxon>
        <taxon>Tylenchoidea</taxon>
        <taxon>Meloidogynidae</taxon>
        <taxon>Meloidogyninae</taxon>
        <taxon>Meloidogyne</taxon>
    </lineage>
</organism>
<dbReference type="InterPro" id="IPR000560">
    <property type="entry name" value="His_Pase_clade-2"/>
</dbReference>
<gene>
    <name evidence="9" type="ORF">Mgra_00005760</name>
</gene>
<dbReference type="Gene3D" id="3.40.50.1240">
    <property type="entry name" value="Phosphoglycerate mutase-like"/>
    <property type="match status" value="1"/>
</dbReference>
<evidence type="ECO:0000256" key="3">
    <source>
        <dbReference type="ARBA" id="ARBA00012646"/>
    </source>
</evidence>
<reference evidence="9" key="1">
    <citation type="journal article" date="2020" name="Ecol. Evol.">
        <title>Genome structure and content of the rice root-knot nematode (Meloidogyne graminicola).</title>
        <authorList>
            <person name="Phan N.T."/>
            <person name="Danchin E.G.J."/>
            <person name="Klopp C."/>
            <person name="Perfus-Barbeoch L."/>
            <person name="Kozlowski D.K."/>
            <person name="Koutsovoulos G.D."/>
            <person name="Lopez-Roques C."/>
            <person name="Bouchez O."/>
            <person name="Zahm M."/>
            <person name="Besnard G."/>
            <person name="Bellafiore S."/>
        </authorList>
    </citation>
    <scope>NUCLEOTIDE SEQUENCE</scope>
    <source>
        <strain evidence="9">VN-18</strain>
    </source>
</reference>
<dbReference type="PANTHER" id="PTHR11567:SF211">
    <property type="entry name" value="PROSTATIC ACID PHOSPHATASE"/>
    <property type="match status" value="1"/>
</dbReference>
<protein>
    <recommendedName>
        <fullName evidence="3">acid phosphatase</fullName>
        <ecNumber evidence="3">3.1.3.2</ecNumber>
    </recommendedName>
</protein>
<accession>A0A8S9ZNZ8</accession>
<dbReference type="EMBL" id="JABEBT010000050">
    <property type="protein sequence ID" value="KAF7634868.1"/>
    <property type="molecule type" value="Genomic_DNA"/>
</dbReference>
<evidence type="ECO:0000313" key="10">
    <source>
        <dbReference type="Proteomes" id="UP000605970"/>
    </source>
</evidence>
<dbReference type="Pfam" id="PF00328">
    <property type="entry name" value="His_Phos_2"/>
    <property type="match status" value="1"/>
</dbReference>
<feature type="region of interest" description="Disordered" evidence="8">
    <location>
        <begin position="1"/>
        <end position="22"/>
    </location>
</feature>
<keyword evidence="6" id="KW-1015">Disulfide bond</keyword>
<comment type="catalytic activity">
    <reaction evidence="1">
        <text>a phosphate monoester + H2O = an alcohol + phosphate</text>
        <dbReference type="Rhea" id="RHEA:15017"/>
        <dbReference type="ChEBI" id="CHEBI:15377"/>
        <dbReference type="ChEBI" id="CHEBI:30879"/>
        <dbReference type="ChEBI" id="CHEBI:43474"/>
        <dbReference type="ChEBI" id="CHEBI:67140"/>
        <dbReference type="EC" id="3.1.3.2"/>
    </reaction>
</comment>
<evidence type="ECO:0000256" key="6">
    <source>
        <dbReference type="ARBA" id="ARBA00023157"/>
    </source>
</evidence>
<dbReference type="GO" id="GO:0003993">
    <property type="term" value="F:acid phosphatase activity"/>
    <property type="evidence" value="ECO:0007669"/>
    <property type="project" value="UniProtKB-EC"/>
</dbReference>
<keyword evidence="10" id="KW-1185">Reference proteome</keyword>